<organism evidence="2 3">
    <name type="scientific">Actinomadura luzonensis</name>
    <dbReference type="NCBI Taxonomy" id="2805427"/>
    <lineage>
        <taxon>Bacteria</taxon>
        <taxon>Bacillati</taxon>
        <taxon>Actinomycetota</taxon>
        <taxon>Actinomycetes</taxon>
        <taxon>Streptosporangiales</taxon>
        <taxon>Thermomonosporaceae</taxon>
        <taxon>Actinomadura</taxon>
    </lineage>
</organism>
<accession>A0ABT0FUS7</accession>
<dbReference type="SUPFAM" id="SSF53448">
    <property type="entry name" value="Nucleotide-diphospho-sugar transferases"/>
    <property type="match status" value="1"/>
</dbReference>
<dbReference type="InterPro" id="IPR029044">
    <property type="entry name" value="Nucleotide-diphossugar_trans"/>
</dbReference>
<reference evidence="2 3" key="1">
    <citation type="submission" date="2022-04" db="EMBL/GenBank/DDBJ databases">
        <title>Genome draft of Actinomadura sp. ATCC 31491.</title>
        <authorList>
            <person name="Shi X."/>
            <person name="Du Y."/>
        </authorList>
    </citation>
    <scope>NUCLEOTIDE SEQUENCE [LARGE SCALE GENOMIC DNA]</scope>
    <source>
        <strain evidence="2 3">ATCC 31491</strain>
    </source>
</reference>
<dbReference type="InterPro" id="IPR050834">
    <property type="entry name" value="Glycosyltransf_2"/>
</dbReference>
<evidence type="ECO:0000313" key="3">
    <source>
        <dbReference type="Proteomes" id="UP001317259"/>
    </source>
</evidence>
<sequence>MITLSVVVPIRDGERYIADALTSLGRNARHDFEFIVVDDGSVDATPDIVDDFRAELPGLTVVRNATAAGLADARNTGLAAASGRYVTYLDGDDWLAPGYLARLVEAIDGLGCDFVRADHVQVEGRKRVVHRAPVARRGVVLDPREAILPAGVRTMVDYPYAWAGVYRRSLGDLLHFPGSLHTAEDRPWIWRLHREAASFAVVSLAGVFYRRQVAGSLTQVGDERQLHFFDAFELVFKDLEPEFMPKAVRNFCALLAHHLELGDRFTPPLRARFEERGAQAVRALPLDLVAGAVARMPAEREARLRALLPDLPPSPHVRVRRDREET</sequence>
<dbReference type="Gene3D" id="3.90.550.10">
    <property type="entry name" value="Spore Coat Polysaccharide Biosynthesis Protein SpsA, Chain A"/>
    <property type="match status" value="1"/>
</dbReference>
<keyword evidence="3" id="KW-1185">Reference proteome</keyword>
<feature type="domain" description="Glycosyltransferase 2-like" evidence="1">
    <location>
        <begin position="5"/>
        <end position="131"/>
    </location>
</feature>
<protein>
    <submittedName>
        <fullName evidence="2">Glycosyltransferase</fullName>
    </submittedName>
</protein>
<proteinExistence type="predicted"/>
<comment type="caution">
    <text evidence="2">The sequence shown here is derived from an EMBL/GenBank/DDBJ whole genome shotgun (WGS) entry which is preliminary data.</text>
</comment>
<name>A0ABT0FUS7_9ACTN</name>
<dbReference type="Pfam" id="PF00535">
    <property type="entry name" value="Glycos_transf_2"/>
    <property type="match status" value="1"/>
</dbReference>
<evidence type="ECO:0000313" key="2">
    <source>
        <dbReference type="EMBL" id="MCK2216067.1"/>
    </source>
</evidence>
<dbReference type="InterPro" id="IPR001173">
    <property type="entry name" value="Glyco_trans_2-like"/>
</dbReference>
<dbReference type="EMBL" id="JAKRKC020000001">
    <property type="protein sequence ID" value="MCK2216067.1"/>
    <property type="molecule type" value="Genomic_DNA"/>
</dbReference>
<dbReference type="CDD" id="cd00761">
    <property type="entry name" value="Glyco_tranf_GTA_type"/>
    <property type="match status" value="1"/>
</dbReference>
<dbReference type="PANTHER" id="PTHR43685">
    <property type="entry name" value="GLYCOSYLTRANSFERASE"/>
    <property type="match status" value="1"/>
</dbReference>
<dbReference type="RefSeq" id="WP_242376639.1">
    <property type="nucleotide sequence ID" value="NZ_JAKRKC020000001.1"/>
</dbReference>
<gene>
    <name evidence="2" type="ORF">MF672_020020</name>
</gene>
<evidence type="ECO:0000259" key="1">
    <source>
        <dbReference type="Pfam" id="PF00535"/>
    </source>
</evidence>
<dbReference type="PANTHER" id="PTHR43685:SF14">
    <property type="entry name" value="GLYCOSYLTRANSFERASE 2-LIKE DOMAIN-CONTAINING PROTEIN"/>
    <property type="match status" value="1"/>
</dbReference>
<dbReference type="Proteomes" id="UP001317259">
    <property type="component" value="Unassembled WGS sequence"/>
</dbReference>